<reference evidence="5" key="1">
    <citation type="submission" date="2021-01" db="EMBL/GenBank/DDBJ databases">
        <title>Genome sequence of strain Noviherbaspirillum sp. DKR-6.</title>
        <authorList>
            <person name="Chaudhary D.K."/>
        </authorList>
    </citation>
    <scope>NUCLEOTIDE SEQUENCE</scope>
    <source>
        <strain evidence="5">DKR-6</strain>
    </source>
</reference>
<gene>
    <name evidence="5" type="ORF">JJB74_32040</name>
</gene>
<dbReference type="PANTHER" id="PTHR43037">
    <property type="entry name" value="UNNAMED PRODUCT-RELATED"/>
    <property type="match status" value="1"/>
</dbReference>
<dbReference type="Proteomes" id="UP000622890">
    <property type="component" value="Unassembled WGS sequence"/>
</dbReference>
<feature type="chain" id="PRO_5036928749" evidence="4">
    <location>
        <begin position="27"/>
        <end position="349"/>
    </location>
</feature>
<dbReference type="Gene3D" id="3.40.50.1820">
    <property type="entry name" value="alpha/beta hydrolase"/>
    <property type="match status" value="1"/>
</dbReference>
<name>A0A934T3S7_9BURK</name>
<evidence type="ECO:0000256" key="1">
    <source>
        <dbReference type="ARBA" id="ARBA00022729"/>
    </source>
</evidence>
<dbReference type="NCBIfam" id="TIGR01840">
    <property type="entry name" value="esterase_phb"/>
    <property type="match status" value="1"/>
</dbReference>
<comment type="caution">
    <text evidence="5">The sequence shown here is derived from an EMBL/GenBank/DDBJ whole genome shotgun (WGS) entry which is preliminary data.</text>
</comment>
<feature type="region of interest" description="Disordered" evidence="3">
    <location>
        <begin position="262"/>
        <end position="286"/>
    </location>
</feature>
<dbReference type="GO" id="GO:0005576">
    <property type="term" value="C:extracellular region"/>
    <property type="evidence" value="ECO:0007669"/>
    <property type="project" value="InterPro"/>
</dbReference>
<dbReference type="RefSeq" id="WP_200598610.1">
    <property type="nucleotide sequence ID" value="NZ_JAEPBG010000045.1"/>
</dbReference>
<dbReference type="InterPro" id="IPR010126">
    <property type="entry name" value="Esterase_phb"/>
</dbReference>
<dbReference type="SUPFAM" id="SSF53474">
    <property type="entry name" value="alpha/beta-Hydrolases"/>
    <property type="match status" value="1"/>
</dbReference>
<dbReference type="EMBL" id="JAEPBG010000045">
    <property type="protein sequence ID" value="MBK4739244.1"/>
    <property type="molecule type" value="Genomic_DNA"/>
</dbReference>
<evidence type="ECO:0000256" key="2">
    <source>
        <dbReference type="ARBA" id="ARBA00022801"/>
    </source>
</evidence>
<protein>
    <submittedName>
        <fullName evidence="5">PHB depolymerase family esterase</fullName>
    </submittedName>
</protein>
<keyword evidence="2" id="KW-0378">Hydrolase</keyword>
<accession>A0A934T3S7</accession>
<keyword evidence="6" id="KW-1185">Reference proteome</keyword>
<dbReference type="InterPro" id="IPR050955">
    <property type="entry name" value="Plant_Biomass_Hydrol_Est"/>
</dbReference>
<evidence type="ECO:0000256" key="4">
    <source>
        <dbReference type="SAM" id="SignalP"/>
    </source>
</evidence>
<sequence>MIRTWSGKVYLAAFFMALLQAQQPAAAGEILTGSQVDADGGLTSPSVVPRSRGYFLYVPSTIGGTASNASPQKPVPLLVMLHGCLQTPESFAAGTRMNDLAEKNNFLVLYPKQDAVSSLGSRCWNWFDANTQHKKGEAAIIRHMVEKIASDYKIDRARIYVAGLSAGAALADILASCYPDIFAAAAIHSGMEYGAATNKAEAMVAMAKANGPSPDTAGRQAFECQGTPHPLMPVIVFQGGADPSVNPQNATQVIEQFAQTNDYADDGQDNDSVARTPTSQADYHSPPKHRYTIYDYRYDGQLLMRKVVVDNMKHAWSGGKRSAFDPYYDPHGPDASSMMWDFFSQHARQ</sequence>
<feature type="signal peptide" evidence="4">
    <location>
        <begin position="1"/>
        <end position="26"/>
    </location>
</feature>
<evidence type="ECO:0000313" key="6">
    <source>
        <dbReference type="Proteomes" id="UP000622890"/>
    </source>
</evidence>
<proteinExistence type="predicted"/>
<keyword evidence="1 4" id="KW-0732">Signal</keyword>
<evidence type="ECO:0000313" key="5">
    <source>
        <dbReference type="EMBL" id="MBK4739244.1"/>
    </source>
</evidence>
<dbReference type="PANTHER" id="PTHR43037:SF1">
    <property type="entry name" value="BLL1128 PROTEIN"/>
    <property type="match status" value="1"/>
</dbReference>
<dbReference type="Pfam" id="PF10503">
    <property type="entry name" value="Esterase_PHB"/>
    <property type="match status" value="1"/>
</dbReference>
<evidence type="ECO:0000256" key="3">
    <source>
        <dbReference type="SAM" id="MobiDB-lite"/>
    </source>
</evidence>
<organism evidence="5 6">
    <name type="scientific">Noviherbaspirillum pedocola</name>
    <dbReference type="NCBI Taxonomy" id="2801341"/>
    <lineage>
        <taxon>Bacteria</taxon>
        <taxon>Pseudomonadati</taxon>
        <taxon>Pseudomonadota</taxon>
        <taxon>Betaproteobacteria</taxon>
        <taxon>Burkholderiales</taxon>
        <taxon>Oxalobacteraceae</taxon>
        <taxon>Noviherbaspirillum</taxon>
    </lineage>
</organism>
<dbReference type="InterPro" id="IPR029058">
    <property type="entry name" value="AB_hydrolase_fold"/>
</dbReference>
<feature type="compositionally biased region" description="Polar residues" evidence="3">
    <location>
        <begin position="270"/>
        <end position="282"/>
    </location>
</feature>
<dbReference type="GO" id="GO:0016787">
    <property type="term" value="F:hydrolase activity"/>
    <property type="evidence" value="ECO:0007669"/>
    <property type="project" value="UniProtKB-KW"/>
</dbReference>
<dbReference type="AlphaFoldDB" id="A0A934T3S7"/>